<comment type="caution">
    <text evidence="5">The sequence shown here is derived from an EMBL/GenBank/DDBJ whole genome shotgun (WGS) entry which is preliminary data.</text>
</comment>
<dbReference type="Proteomes" id="UP000215771">
    <property type="component" value="Unassembled WGS sequence"/>
</dbReference>
<keyword evidence="2 5" id="KW-0067">ATP-binding</keyword>
<dbReference type="InterPro" id="IPR051309">
    <property type="entry name" value="ABCF_ATPase"/>
</dbReference>
<keyword evidence="1" id="KW-0547">Nucleotide-binding</keyword>
<name>A0A269PBQ5_9CORY</name>
<dbReference type="PANTHER" id="PTHR42855:SF2">
    <property type="entry name" value="DRUG RESISTANCE ABC TRANSPORTER,ATP-BINDING PROTEIN"/>
    <property type="match status" value="1"/>
</dbReference>
<evidence type="ECO:0000256" key="1">
    <source>
        <dbReference type="ARBA" id="ARBA00022741"/>
    </source>
</evidence>
<feature type="domain" description="ABC transporter" evidence="4">
    <location>
        <begin position="7"/>
        <end position="262"/>
    </location>
</feature>
<dbReference type="InterPro" id="IPR027417">
    <property type="entry name" value="P-loop_NTPase"/>
</dbReference>
<dbReference type="FunFam" id="3.40.50.300:FF:000011">
    <property type="entry name" value="Putative ABC transporter ATP-binding component"/>
    <property type="match status" value="1"/>
</dbReference>
<feature type="domain" description="ABC transporter" evidence="4">
    <location>
        <begin position="362"/>
        <end position="562"/>
    </location>
</feature>
<dbReference type="SUPFAM" id="SSF52540">
    <property type="entry name" value="P-loop containing nucleoside triphosphate hydrolases"/>
    <property type="match status" value="2"/>
</dbReference>
<dbReference type="GO" id="GO:0016887">
    <property type="term" value="F:ATP hydrolysis activity"/>
    <property type="evidence" value="ECO:0007669"/>
    <property type="project" value="InterPro"/>
</dbReference>
<evidence type="ECO:0000313" key="5">
    <source>
        <dbReference type="EMBL" id="PAJ69111.1"/>
    </source>
</evidence>
<dbReference type="RefSeq" id="WP_095278031.1">
    <property type="nucleotide sequence ID" value="NZ_CP047655.1"/>
</dbReference>
<dbReference type="Pfam" id="PF00005">
    <property type="entry name" value="ABC_tran"/>
    <property type="match status" value="2"/>
</dbReference>
<gene>
    <name evidence="5" type="ORF">CIG21_08395</name>
</gene>
<feature type="coiled-coil region" evidence="3">
    <location>
        <begin position="270"/>
        <end position="340"/>
    </location>
</feature>
<keyword evidence="3" id="KW-0175">Coiled coil</keyword>
<proteinExistence type="predicted"/>
<evidence type="ECO:0000259" key="4">
    <source>
        <dbReference type="PROSITE" id="PS50893"/>
    </source>
</evidence>
<dbReference type="AlphaFoldDB" id="A0A269PBQ5"/>
<dbReference type="PROSITE" id="PS50893">
    <property type="entry name" value="ABC_TRANSPORTER_2"/>
    <property type="match status" value="2"/>
</dbReference>
<dbReference type="InterPro" id="IPR017871">
    <property type="entry name" value="ABC_transporter-like_CS"/>
</dbReference>
<protein>
    <submittedName>
        <fullName evidence="5">ABC transporter ATP-binding protein</fullName>
    </submittedName>
</protein>
<dbReference type="GO" id="GO:0005524">
    <property type="term" value="F:ATP binding"/>
    <property type="evidence" value="ECO:0007669"/>
    <property type="project" value="UniProtKB-KW"/>
</dbReference>
<evidence type="ECO:0000313" key="6">
    <source>
        <dbReference type="Proteomes" id="UP000215771"/>
    </source>
</evidence>
<dbReference type="PROSITE" id="PS00211">
    <property type="entry name" value="ABC_TRANSPORTER_1"/>
    <property type="match status" value="2"/>
</dbReference>
<reference evidence="5 6" key="1">
    <citation type="submission" date="2017-08" db="EMBL/GenBank/DDBJ databases">
        <authorList>
            <person name="de Groot N.N."/>
        </authorList>
    </citation>
    <scope>NUCLEOTIDE SEQUENCE [LARGE SCALE GENOMIC DNA]</scope>
    <source>
        <strain evidence="5 6">NBT06-6</strain>
    </source>
</reference>
<dbReference type="SMART" id="SM00382">
    <property type="entry name" value="AAA"/>
    <property type="match status" value="2"/>
</dbReference>
<dbReference type="EMBL" id="NQMQ01000018">
    <property type="protein sequence ID" value="PAJ69111.1"/>
    <property type="molecule type" value="Genomic_DNA"/>
</dbReference>
<dbReference type="InterPro" id="IPR003439">
    <property type="entry name" value="ABC_transporter-like_ATP-bd"/>
</dbReference>
<evidence type="ECO:0000256" key="2">
    <source>
        <dbReference type="ARBA" id="ARBA00022840"/>
    </source>
</evidence>
<dbReference type="PANTHER" id="PTHR42855">
    <property type="entry name" value="ABC TRANSPORTER ATP-BINDING SUBUNIT"/>
    <property type="match status" value="1"/>
</dbReference>
<organism evidence="5 6">
    <name type="scientific">Corynebacterium hadale</name>
    <dbReference type="NCBI Taxonomy" id="2026255"/>
    <lineage>
        <taxon>Bacteria</taxon>
        <taxon>Bacillati</taxon>
        <taxon>Actinomycetota</taxon>
        <taxon>Actinomycetes</taxon>
        <taxon>Mycobacteriales</taxon>
        <taxon>Corynebacteriaceae</taxon>
        <taxon>Corynebacterium</taxon>
    </lineage>
</organism>
<accession>A0A269PBQ5</accession>
<evidence type="ECO:0000256" key="3">
    <source>
        <dbReference type="SAM" id="Coils"/>
    </source>
</evidence>
<dbReference type="InterPro" id="IPR003593">
    <property type="entry name" value="AAA+_ATPase"/>
</dbReference>
<dbReference type="Gene3D" id="3.40.50.300">
    <property type="entry name" value="P-loop containing nucleotide triphosphate hydrolases"/>
    <property type="match status" value="2"/>
</dbReference>
<sequence length="568" mass="61436">MVAPLHIGLDGISFTYPGGKRVLTDISFAVPSGSVTGLIGENGAGKSTLLGVISGELTADTGQLITPPTTGFIAQETSLPFTEPASKLIDAAVAELRDVEADITRLGEAMATEQDDAASAALAADFDRALARAEQSGVWELDARIATVLAGLGLANVPLSTPLGEMSGGQRRRFALAALLLLPVEAMVLDEPTNHLDDKAVDFLIGELEAFKGPVLVASHNRYFLDRACDGIVDLDPGLGAEGGFGEETRQGARFSGAFSDYLKAREDRRRRWETDYAAQEHERARLEKAAEQGEDDVFHSHENKTETRSAAKFYADKAAKTVGNRRRSARLRLEALQREAIPAPPARLSFRGVPEHTATSIGVPAVVTRGLAVPDRLAPLDLKLQPGQQLLVEGPNGSGKSTLLKILDGTLTEYSGECLIPEEYSVGRLEQDDSWRDLTVTAAEAFAIRTGGGSPDLVEMGLMTEAQAATKLEDLSLGQRRRVSLGVILSTPPDLLLLDEPTNHLSLALAEELEHALLGFAGTVIITSHDRWVRRQWRERIRTNDERARILTLSTMWTGEVWRDEVD</sequence>